<dbReference type="KEGG" id="tca:658233"/>
<dbReference type="InterPro" id="IPR003591">
    <property type="entry name" value="Leu-rich_rpt_typical-subtyp"/>
</dbReference>
<dbReference type="InterPro" id="IPR032675">
    <property type="entry name" value="LRR_dom_sf"/>
</dbReference>
<dbReference type="Proteomes" id="UP000007266">
    <property type="component" value="Linkage group 3"/>
</dbReference>
<sequence>MPYFQYFITILFVDWSLAITCPTYENITKLNLANSDLLMIKRETFNKYQKLEELNIINSRLNAIADGAFYDLPQLTKVNMSKNLISGLSEKIFRPGSKLWKFVVSYNMLSDIDDFDIGYLPELAILDISNNHMRYLPASVVNKLKNDNNFTLIAANNPWDCTNEKWRDLLDKHLAEKFCGPEVSPHSLVMTLPPQAGFTTCIFWIVGAFWCGIILGNLCIIRKLVCKPKGLSKQDQCTQYDSWAFSFSENRLKTGPFSDIRMQTLSSAPAKSSTAIVHGTDPKTSTLYV</sequence>
<name>D6WE21_TRICA</name>
<evidence type="ECO:0000256" key="3">
    <source>
        <dbReference type="ARBA" id="ARBA00022737"/>
    </source>
</evidence>
<feature type="chain" id="PRO_5003088893" description="Chaoptin-like Protein" evidence="5">
    <location>
        <begin position="19"/>
        <end position="289"/>
    </location>
</feature>
<dbReference type="EMBL" id="KQ971324">
    <property type="protein sequence ID" value="EFA01179.1"/>
    <property type="molecule type" value="Genomic_DNA"/>
</dbReference>
<feature type="transmembrane region" description="Helical" evidence="4">
    <location>
        <begin position="202"/>
        <end position="221"/>
    </location>
</feature>
<evidence type="ECO:0000256" key="1">
    <source>
        <dbReference type="ARBA" id="ARBA00022614"/>
    </source>
</evidence>
<evidence type="ECO:0000256" key="4">
    <source>
        <dbReference type="SAM" id="Phobius"/>
    </source>
</evidence>
<keyword evidence="3" id="KW-0677">Repeat</keyword>
<dbReference type="PANTHER" id="PTHR24369:SF210">
    <property type="entry name" value="CHAOPTIN-RELATED"/>
    <property type="match status" value="1"/>
</dbReference>
<keyword evidence="4" id="KW-0812">Transmembrane</keyword>
<evidence type="ECO:0000313" key="7">
    <source>
        <dbReference type="Proteomes" id="UP000007266"/>
    </source>
</evidence>
<reference evidence="6 7" key="1">
    <citation type="journal article" date="2008" name="Nature">
        <title>The genome of the model beetle and pest Tribolium castaneum.</title>
        <authorList>
            <consortium name="Tribolium Genome Sequencing Consortium"/>
            <person name="Richards S."/>
            <person name="Gibbs R.A."/>
            <person name="Weinstock G.M."/>
            <person name="Brown S.J."/>
            <person name="Denell R."/>
            <person name="Beeman R.W."/>
            <person name="Gibbs R."/>
            <person name="Beeman R.W."/>
            <person name="Brown S.J."/>
            <person name="Bucher G."/>
            <person name="Friedrich M."/>
            <person name="Grimmelikhuijzen C.J."/>
            <person name="Klingler M."/>
            <person name="Lorenzen M."/>
            <person name="Richards S."/>
            <person name="Roth S."/>
            <person name="Schroder R."/>
            <person name="Tautz D."/>
            <person name="Zdobnov E.M."/>
            <person name="Muzny D."/>
            <person name="Gibbs R.A."/>
            <person name="Weinstock G.M."/>
            <person name="Attaway T."/>
            <person name="Bell S."/>
            <person name="Buhay C.J."/>
            <person name="Chandrabose M.N."/>
            <person name="Chavez D."/>
            <person name="Clerk-Blankenburg K.P."/>
            <person name="Cree A."/>
            <person name="Dao M."/>
            <person name="Davis C."/>
            <person name="Chacko J."/>
            <person name="Dinh H."/>
            <person name="Dugan-Rocha S."/>
            <person name="Fowler G."/>
            <person name="Garner T.T."/>
            <person name="Garnes J."/>
            <person name="Gnirke A."/>
            <person name="Hawes A."/>
            <person name="Hernandez J."/>
            <person name="Hines S."/>
            <person name="Holder M."/>
            <person name="Hume J."/>
            <person name="Jhangiani S.N."/>
            <person name="Joshi V."/>
            <person name="Khan Z.M."/>
            <person name="Jackson L."/>
            <person name="Kovar C."/>
            <person name="Kowis A."/>
            <person name="Lee S."/>
            <person name="Lewis L.R."/>
            <person name="Margolis J."/>
            <person name="Morgan M."/>
            <person name="Nazareth L.V."/>
            <person name="Nguyen N."/>
            <person name="Okwuonu G."/>
            <person name="Parker D."/>
            <person name="Richards S."/>
            <person name="Ruiz S.J."/>
            <person name="Santibanez J."/>
            <person name="Savard J."/>
            <person name="Scherer S.E."/>
            <person name="Schneider B."/>
            <person name="Sodergren E."/>
            <person name="Tautz D."/>
            <person name="Vattahil S."/>
            <person name="Villasana D."/>
            <person name="White C.S."/>
            <person name="Wright R."/>
            <person name="Park Y."/>
            <person name="Beeman R.W."/>
            <person name="Lord J."/>
            <person name="Oppert B."/>
            <person name="Lorenzen M."/>
            <person name="Brown S."/>
            <person name="Wang L."/>
            <person name="Savard J."/>
            <person name="Tautz D."/>
            <person name="Richards S."/>
            <person name="Weinstock G."/>
            <person name="Gibbs R.A."/>
            <person name="Liu Y."/>
            <person name="Worley K."/>
            <person name="Weinstock G."/>
            <person name="Elsik C.G."/>
            <person name="Reese J.T."/>
            <person name="Elhaik E."/>
            <person name="Landan G."/>
            <person name="Graur D."/>
            <person name="Arensburger P."/>
            <person name="Atkinson P."/>
            <person name="Beeman R.W."/>
            <person name="Beidler J."/>
            <person name="Brown S.J."/>
            <person name="Demuth J.P."/>
            <person name="Drury D.W."/>
            <person name="Du Y.Z."/>
            <person name="Fujiwara H."/>
            <person name="Lorenzen M."/>
            <person name="Maselli V."/>
            <person name="Osanai M."/>
            <person name="Park Y."/>
            <person name="Robertson H.M."/>
            <person name="Tu Z."/>
            <person name="Wang J.J."/>
            <person name="Wang S."/>
            <person name="Richards S."/>
            <person name="Song H."/>
            <person name="Zhang L."/>
            <person name="Sodergren E."/>
            <person name="Werner D."/>
            <person name="Stanke M."/>
            <person name="Morgenstern B."/>
            <person name="Solovyev V."/>
            <person name="Kosarev P."/>
            <person name="Brown G."/>
            <person name="Chen H.C."/>
            <person name="Ermolaeva O."/>
            <person name="Hlavina W."/>
            <person name="Kapustin Y."/>
            <person name="Kiryutin B."/>
            <person name="Kitts P."/>
            <person name="Maglott D."/>
            <person name="Pruitt K."/>
            <person name="Sapojnikov V."/>
            <person name="Souvorov A."/>
            <person name="Mackey A.J."/>
            <person name="Waterhouse R.M."/>
            <person name="Wyder S."/>
            <person name="Zdobnov E.M."/>
            <person name="Zdobnov E.M."/>
            <person name="Wyder S."/>
            <person name="Kriventseva E.V."/>
            <person name="Kadowaki T."/>
            <person name="Bork P."/>
            <person name="Aranda M."/>
            <person name="Bao R."/>
            <person name="Beermann A."/>
            <person name="Berns N."/>
            <person name="Bolognesi R."/>
            <person name="Bonneton F."/>
            <person name="Bopp D."/>
            <person name="Brown S.J."/>
            <person name="Bucher G."/>
            <person name="Butts T."/>
            <person name="Chaumot A."/>
            <person name="Denell R.E."/>
            <person name="Ferrier D.E."/>
            <person name="Friedrich M."/>
            <person name="Gordon C.M."/>
            <person name="Jindra M."/>
            <person name="Klingler M."/>
            <person name="Lan Q."/>
            <person name="Lattorff H.M."/>
            <person name="Laudet V."/>
            <person name="von Levetsow C."/>
            <person name="Liu Z."/>
            <person name="Lutz R."/>
            <person name="Lynch J.A."/>
            <person name="da Fonseca R.N."/>
            <person name="Posnien N."/>
            <person name="Reuter R."/>
            <person name="Roth S."/>
            <person name="Savard J."/>
            <person name="Schinko J.B."/>
            <person name="Schmitt C."/>
            <person name="Schoppmeier M."/>
            <person name="Schroder R."/>
            <person name="Shippy T.D."/>
            <person name="Simonnet F."/>
            <person name="Marques-Souza H."/>
            <person name="Tautz D."/>
            <person name="Tomoyasu Y."/>
            <person name="Trauner J."/>
            <person name="Van der Zee M."/>
            <person name="Vervoort M."/>
            <person name="Wittkopp N."/>
            <person name="Wimmer E.A."/>
            <person name="Yang X."/>
            <person name="Jones A.K."/>
            <person name="Sattelle D.B."/>
            <person name="Ebert P.R."/>
            <person name="Nelson D."/>
            <person name="Scott J.G."/>
            <person name="Beeman R.W."/>
            <person name="Muthukrishnan S."/>
            <person name="Kramer K.J."/>
            <person name="Arakane Y."/>
            <person name="Beeman R.W."/>
            <person name="Zhu Q."/>
            <person name="Hogenkamp D."/>
            <person name="Dixit R."/>
            <person name="Oppert B."/>
            <person name="Jiang H."/>
            <person name="Zou Z."/>
            <person name="Marshall J."/>
            <person name="Elpidina E."/>
            <person name="Vinokurov K."/>
            <person name="Oppert C."/>
            <person name="Zou Z."/>
            <person name="Evans J."/>
            <person name="Lu Z."/>
            <person name="Zhao P."/>
            <person name="Sumathipala N."/>
            <person name="Altincicek B."/>
            <person name="Vilcinskas A."/>
            <person name="Williams M."/>
            <person name="Hultmark D."/>
            <person name="Hetru C."/>
            <person name="Jiang H."/>
            <person name="Grimmelikhuijzen C.J."/>
            <person name="Hauser F."/>
            <person name="Cazzamali G."/>
            <person name="Williamson M."/>
            <person name="Park Y."/>
            <person name="Li B."/>
            <person name="Tanaka Y."/>
            <person name="Predel R."/>
            <person name="Neupert S."/>
            <person name="Schachtner J."/>
            <person name="Verleyen P."/>
            <person name="Raible F."/>
            <person name="Bork P."/>
            <person name="Friedrich M."/>
            <person name="Walden K.K."/>
            <person name="Robertson H.M."/>
            <person name="Angeli S."/>
            <person name="Foret S."/>
            <person name="Bucher G."/>
            <person name="Schuetz S."/>
            <person name="Maleszka R."/>
            <person name="Wimmer E.A."/>
            <person name="Beeman R.W."/>
            <person name="Lorenzen M."/>
            <person name="Tomoyasu Y."/>
            <person name="Miller S.C."/>
            <person name="Grossmann D."/>
            <person name="Bucher G."/>
        </authorList>
    </citation>
    <scope>NUCLEOTIDE SEQUENCE [LARGE SCALE GENOMIC DNA]</scope>
    <source>
        <strain evidence="6 7">Georgia GA2</strain>
    </source>
</reference>
<protein>
    <recommendedName>
        <fullName evidence="8">Chaoptin-like Protein</fullName>
    </recommendedName>
</protein>
<dbReference type="HOGENOM" id="CLU_964205_0_0_1"/>
<feature type="signal peptide" evidence="5">
    <location>
        <begin position="1"/>
        <end position="18"/>
    </location>
</feature>
<dbReference type="STRING" id="7070.D6WE21"/>
<dbReference type="InterPro" id="IPR050541">
    <property type="entry name" value="LRR_TM_domain-containing"/>
</dbReference>
<dbReference type="AlphaFoldDB" id="D6WE21"/>
<dbReference type="OrthoDB" id="676979at2759"/>
<dbReference type="InterPro" id="IPR001611">
    <property type="entry name" value="Leu-rich_rpt"/>
</dbReference>
<dbReference type="SMART" id="SM00369">
    <property type="entry name" value="LRR_TYP"/>
    <property type="match status" value="3"/>
</dbReference>
<keyword evidence="2 5" id="KW-0732">Signal</keyword>
<dbReference type="eggNOG" id="KOG4237">
    <property type="taxonomic scope" value="Eukaryota"/>
</dbReference>
<dbReference type="InParanoid" id="D6WE21"/>
<dbReference type="SUPFAM" id="SSF52058">
    <property type="entry name" value="L domain-like"/>
    <property type="match status" value="1"/>
</dbReference>
<evidence type="ECO:0008006" key="8">
    <source>
        <dbReference type="Google" id="ProtNLM"/>
    </source>
</evidence>
<dbReference type="PhylomeDB" id="D6WE21"/>
<reference evidence="6 7" key="2">
    <citation type="journal article" date="2010" name="Nucleic Acids Res.">
        <title>BeetleBase in 2010: revisions to provide comprehensive genomic information for Tribolium castaneum.</title>
        <authorList>
            <person name="Kim H.S."/>
            <person name="Murphy T."/>
            <person name="Xia J."/>
            <person name="Caragea D."/>
            <person name="Park Y."/>
            <person name="Beeman R.W."/>
            <person name="Lorenzen M.D."/>
            <person name="Butcher S."/>
            <person name="Manak J.R."/>
            <person name="Brown S.J."/>
        </authorList>
    </citation>
    <scope>GENOME REANNOTATION</scope>
    <source>
        <strain evidence="6 7">Georgia GA2</strain>
    </source>
</reference>
<dbReference type="PANTHER" id="PTHR24369">
    <property type="entry name" value="ANTIGEN BSP, PUTATIVE-RELATED"/>
    <property type="match status" value="1"/>
</dbReference>
<keyword evidence="7" id="KW-1185">Reference proteome</keyword>
<accession>D6WE21</accession>
<evidence type="ECO:0000256" key="2">
    <source>
        <dbReference type="ARBA" id="ARBA00022729"/>
    </source>
</evidence>
<dbReference type="Gene3D" id="3.80.10.10">
    <property type="entry name" value="Ribonuclease Inhibitor"/>
    <property type="match status" value="1"/>
</dbReference>
<evidence type="ECO:0000256" key="5">
    <source>
        <dbReference type="SAM" id="SignalP"/>
    </source>
</evidence>
<gene>
    <name evidence="6" type="primary">AUGUSTUS-3.0.2_10502</name>
    <name evidence="6" type="ORF">TcasGA2_TC010502</name>
</gene>
<keyword evidence="4" id="KW-0472">Membrane</keyword>
<keyword evidence="1" id="KW-0433">Leucine-rich repeat</keyword>
<organism evidence="6 7">
    <name type="scientific">Tribolium castaneum</name>
    <name type="common">Red flour beetle</name>
    <dbReference type="NCBI Taxonomy" id="7070"/>
    <lineage>
        <taxon>Eukaryota</taxon>
        <taxon>Metazoa</taxon>
        <taxon>Ecdysozoa</taxon>
        <taxon>Arthropoda</taxon>
        <taxon>Hexapoda</taxon>
        <taxon>Insecta</taxon>
        <taxon>Pterygota</taxon>
        <taxon>Neoptera</taxon>
        <taxon>Endopterygota</taxon>
        <taxon>Coleoptera</taxon>
        <taxon>Polyphaga</taxon>
        <taxon>Cucujiformia</taxon>
        <taxon>Tenebrionidae</taxon>
        <taxon>Tenebrionidae incertae sedis</taxon>
        <taxon>Tribolium</taxon>
    </lineage>
</organism>
<evidence type="ECO:0000313" key="6">
    <source>
        <dbReference type="EMBL" id="EFA01179.1"/>
    </source>
</evidence>
<dbReference type="Pfam" id="PF13855">
    <property type="entry name" value="LRR_8"/>
    <property type="match status" value="1"/>
</dbReference>
<proteinExistence type="predicted"/>
<keyword evidence="4" id="KW-1133">Transmembrane helix</keyword>